<gene>
    <name evidence="1" type="ORF">ACH3YB_32685</name>
</gene>
<protein>
    <recommendedName>
        <fullName evidence="3">MftR C-terminal domain-containing protein</fullName>
    </recommendedName>
</protein>
<dbReference type="EMBL" id="JBIQWK010000012">
    <property type="protein sequence ID" value="MFI0576391.1"/>
    <property type="molecule type" value="Genomic_DNA"/>
</dbReference>
<evidence type="ECO:0008006" key="3">
    <source>
        <dbReference type="Google" id="ProtNLM"/>
    </source>
</evidence>
<organism evidence="1 2">
    <name type="scientific">Streptomyces tendae</name>
    <dbReference type="NCBI Taxonomy" id="1932"/>
    <lineage>
        <taxon>Bacteria</taxon>
        <taxon>Bacillati</taxon>
        <taxon>Actinomycetota</taxon>
        <taxon>Actinomycetes</taxon>
        <taxon>Kitasatosporales</taxon>
        <taxon>Streptomycetaceae</taxon>
        <taxon>Streptomyces</taxon>
    </lineage>
</organism>
<dbReference type="Proteomes" id="UP001610810">
    <property type="component" value="Unassembled WGS sequence"/>
</dbReference>
<evidence type="ECO:0000313" key="2">
    <source>
        <dbReference type="Proteomes" id="UP001610810"/>
    </source>
</evidence>
<accession>A0ABW7S7Z5</accession>
<comment type="caution">
    <text evidence="1">The sequence shown here is derived from an EMBL/GenBank/DDBJ whole genome shotgun (WGS) entry which is preliminary data.</text>
</comment>
<proteinExistence type="predicted"/>
<reference evidence="1 2" key="1">
    <citation type="submission" date="2024-10" db="EMBL/GenBank/DDBJ databases">
        <authorList>
            <person name="Wannawong T."/>
            <person name="Kuncharoen N."/>
            <person name="Mhuantong W."/>
        </authorList>
    </citation>
    <scope>NUCLEOTIDE SEQUENCE [LARGE SCALE GENOMIC DNA]</scope>
    <source>
        <strain evidence="1 2">CALK1-4</strain>
    </source>
</reference>
<name>A0ABW7S7Z5_STRTE</name>
<keyword evidence="2" id="KW-1185">Reference proteome</keyword>
<dbReference type="RefSeq" id="WP_356531933.1">
    <property type="nucleotide sequence ID" value="NZ_JBEXMU010000052.1"/>
</dbReference>
<evidence type="ECO:0000313" key="1">
    <source>
        <dbReference type="EMBL" id="MFI0576391.1"/>
    </source>
</evidence>
<dbReference type="Gene3D" id="1.10.357.10">
    <property type="entry name" value="Tetracycline Repressor, domain 2"/>
    <property type="match status" value="1"/>
</dbReference>
<sequence>MAPGAPPAGVLKAVLDAVGVFFPQEHRSTSVARATVIAMNAELRERELLKSAELAGAVESAVREQGRGEVAARFLATLALLALDTAHRRWIADPDGRSYGEHAHETLDELVVQASELPGPRARKG</sequence>